<evidence type="ECO:0000313" key="5">
    <source>
        <dbReference type="Proteomes" id="UP000319148"/>
    </source>
</evidence>
<dbReference type="PANTHER" id="PTHR43167">
    <property type="entry name" value="PUTATIVE (AFU_ORTHOLOGUE AFUA_6G01830)-RELATED"/>
    <property type="match status" value="1"/>
</dbReference>
<sequence length="207" mass="22757">MASEAVKSVLAEYNARLEIEEELMAAFPPGSRNAPERDSLLLAVGEETGRFLQDLAIGCGSKNILEIGTSYGYSTLFLASAAKATGGRVTTLELSEEKQNYAREMLQKAELDDYVEWLTGDALDLIAGLKGPFDFVLLDIWKELYVPSLELFYPKLSAEGIIVADNILYPEAHRRDAQQYRHAVESKEGLNSVLLPIGSGILVSTRL</sequence>
<accession>A0A501PF52</accession>
<dbReference type="PROSITE" id="PS51682">
    <property type="entry name" value="SAM_OMT_I"/>
    <property type="match status" value="1"/>
</dbReference>
<dbReference type="GO" id="GO:0032259">
    <property type="term" value="P:methylation"/>
    <property type="evidence" value="ECO:0007669"/>
    <property type="project" value="UniProtKB-KW"/>
</dbReference>
<keyword evidence="2 4" id="KW-0808">Transferase</keyword>
<name>A0A501PF52_9PROT</name>
<dbReference type="GO" id="GO:0008171">
    <property type="term" value="F:O-methyltransferase activity"/>
    <property type="evidence" value="ECO:0007669"/>
    <property type="project" value="InterPro"/>
</dbReference>
<reference evidence="5" key="1">
    <citation type="submission" date="2019-06" db="EMBL/GenBank/DDBJ databases">
        <title>The complete genome of Emcibacter congregatus ZYLT.</title>
        <authorList>
            <person name="Zhao Z."/>
        </authorList>
    </citation>
    <scope>NUCLEOTIDE SEQUENCE [LARGE SCALE GENOMIC DNA]</scope>
    <source>
        <strain evidence="5">MCCC 1A06723</strain>
    </source>
</reference>
<keyword evidence="3" id="KW-0949">S-adenosyl-L-methionine</keyword>
<dbReference type="AlphaFoldDB" id="A0A501PF52"/>
<evidence type="ECO:0000313" key="4">
    <source>
        <dbReference type="EMBL" id="TPD59050.1"/>
    </source>
</evidence>
<comment type="caution">
    <text evidence="4">The sequence shown here is derived from an EMBL/GenBank/DDBJ whole genome shotgun (WGS) entry which is preliminary data.</text>
</comment>
<dbReference type="Proteomes" id="UP000319148">
    <property type="component" value="Unassembled WGS sequence"/>
</dbReference>
<dbReference type="EMBL" id="VFIY01000015">
    <property type="protein sequence ID" value="TPD59050.1"/>
    <property type="molecule type" value="Genomic_DNA"/>
</dbReference>
<dbReference type="InterPro" id="IPR002935">
    <property type="entry name" value="SAM_O-MeTrfase"/>
</dbReference>
<dbReference type="RefSeq" id="WP_139941269.1">
    <property type="nucleotide sequence ID" value="NZ_JBHSYP010000002.1"/>
</dbReference>
<dbReference type="InterPro" id="IPR029063">
    <property type="entry name" value="SAM-dependent_MTases_sf"/>
</dbReference>
<dbReference type="CDD" id="cd02440">
    <property type="entry name" value="AdoMet_MTases"/>
    <property type="match status" value="1"/>
</dbReference>
<dbReference type="Pfam" id="PF01596">
    <property type="entry name" value="Methyltransf_3"/>
    <property type="match status" value="1"/>
</dbReference>
<keyword evidence="1 4" id="KW-0489">Methyltransferase</keyword>
<keyword evidence="5" id="KW-1185">Reference proteome</keyword>
<organism evidence="4 5">
    <name type="scientific">Emcibacter nanhaiensis</name>
    <dbReference type="NCBI Taxonomy" id="1505037"/>
    <lineage>
        <taxon>Bacteria</taxon>
        <taxon>Pseudomonadati</taxon>
        <taxon>Pseudomonadota</taxon>
        <taxon>Alphaproteobacteria</taxon>
        <taxon>Emcibacterales</taxon>
        <taxon>Emcibacteraceae</taxon>
        <taxon>Emcibacter</taxon>
    </lineage>
</organism>
<proteinExistence type="predicted"/>
<evidence type="ECO:0000256" key="2">
    <source>
        <dbReference type="ARBA" id="ARBA00022679"/>
    </source>
</evidence>
<protein>
    <submittedName>
        <fullName evidence="4">Methyltransferase domain-containing protein</fullName>
    </submittedName>
</protein>
<evidence type="ECO:0000256" key="1">
    <source>
        <dbReference type="ARBA" id="ARBA00022603"/>
    </source>
</evidence>
<dbReference type="PANTHER" id="PTHR43167:SF1">
    <property type="entry name" value="PUTATIVE (AFU_ORTHOLOGUE AFUA_6G01830)-RELATED"/>
    <property type="match status" value="1"/>
</dbReference>
<gene>
    <name evidence="4" type="ORF">FIV46_12510</name>
</gene>
<evidence type="ECO:0000256" key="3">
    <source>
        <dbReference type="ARBA" id="ARBA00022691"/>
    </source>
</evidence>
<dbReference type="SUPFAM" id="SSF53335">
    <property type="entry name" value="S-adenosyl-L-methionine-dependent methyltransferases"/>
    <property type="match status" value="1"/>
</dbReference>
<dbReference type="OrthoDB" id="9811332at2"/>
<dbReference type="Gene3D" id="3.40.50.150">
    <property type="entry name" value="Vaccinia Virus protein VP39"/>
    <property type="match status" value="1"/>
</dbReference>